<dbReference type="AlphaFoldDB" id="A0A660E294"/>
<dbReference type="EMBL" id="UYIG01000141">
    <property type="protein sequence ID" value="VDG29454.1"/>
    <property type="molecule type" value="Genomic_DNA"/>
</dbReference>
<dbReference type="RefSeq" id="WP_225424561.1">
    <property type="nucleotide sequence ID" value="NZ_BJDY01000004.1"/>
</dbReference>
<keyword evidence="7" id="KW-1185">Reference proteome</keyword>
<keyword evidence="4" id="KW-0547">Nucleotide-binding</keyword>
<dbReference type="GO" id="GO:0046917">
    <property type="term" value="F:triphosphoribosyl-dephospho-CoA synthase activity"/>
    <property type="evidence" value="ECO:0007669"/>
    <property type="project" value="UniProtKB-EC"/>
</dbReference>
<gene>
    <name evidence="6" type="ORF">MUDAN_MDHGFNIF_01009</name>
</gene>
<dbReference type="EC" id="2.4.2.52" evidence="2"/>
<keyword evidence="5" id="KW-0067">ATP-binding</keyword>
<keyword evidence="3" id="KW-0808">Transferase</keyword>
<evidence type="ECO:0000256" key="1">
    <source>
        <dbReference type="ARBA" id="ARBA00001210"/>
    </source>
</evidence>
<reference evidence="6 7" key="1">
    <citation type="submission" date="2018-11" db="EMBL/GenBank/DDBJ databases">
        <authorList>
            <person name="Wuyts S."/>
        </authorList>
    </citation>
    <scope>NUCLEOTIDE SEQUENCE [LARGE SCALE GENOMIC DNA]</scope>
    <source>
        <strain evidence="6">Lactobacillus mudanjiangensis AMBF249</strain>
    </source>
</reference>
<protein>
    <recommendedName>
        <fullName evidence="2">triphosphoribosyl-dephospho-CoA synthase</fullName>
        <ecNumber evidence="2">2.4.2.52</ecNumber>
    </recommendedName>
</protein>
<dbReference type="PANTHER" id="PTHR30201:SF2">
    <property type="entry name" value="2-(5''-TRIPHOSPHORIBOSYL)-3'-DEPHOSPHOCOENZYME-A SYNTHASE"/>
    <property type="match status" value="1"/>
</dbReference>
<evidence type="ECO:0000256" key="4">
    <source>
        <dbReference type="ARBA" id="ARBA00022741"/>
    </source>
</evidence>
<evidence type="ECO:0000256" key="3">
    <source>
        <dbReference type="ARBA" id="ARBA00022679"/>
    </source>
</evidence>
<dbReference type="Gene3D" id="1.10.4200.10">
    <property type="entry name" value="Triphosphoribosyl-dephospho-CoA protein"/>
    <property type="match status" value="2"/>
</dbReference>
<dbReference type="Pfam" id="PF01874">
    <property type="entry name" value="CitG"/>
    <property type="match status" value="1"/>
</dbReference>
<comment type="catalytic activity">
    <reaction evidence="1">
        <text>3'-dephospho-CoA + ATP = 2'-(5''-triphospho-alpha-D-ribosyl)-3'-dephospho-CoA + adenine</text>
        <dbReference type="Rhea" id="RHEA:15117"/>
        <dbReference type="ChEBI" id="CHEBI:16708"/>
        <dbReference type="ChEBI" id="CHEBI:30616"/>
        <dbReference type="ChEBI" id="CHEBI:57328"/>
        <dbReference type="ChEBI" id="CHEBI:61378"/>
        <dbReference type="EC" id="2.4.2.52"/>
    </reaction>
</comment>
<evidence type="ECO:0000256" key="2">
    <source>
        <dbReference type="ARBA" id="ARBA00012074"/>
    </source>
</evidence>
<dbReference type="GO" id="GO:0051191">
    <property type="term" value="P:prosthetic group biosynthetic process"/>
    <property type="evidence" value="ECO:0007669"/>
    <property type="project" value="TreeGrafter"/>
</dbReference>
<dbReference type="Proteomes" id="UP000289996">
    <property type="component" value="Unassembled WGS sequence"/>
</dbReference>
<dbReference type="GO" id="GO:0005524">
    <property type="term" value="F:ATP binding"/>
    <property type="evidence" value="ECO:0007669"/>
    <property type="project" value="UniProtKB-KW"/>
</dbReference>
<proteinExistence type="predicted"/>
<dbReference type="InterPro" id="IPR002736">
    <property type="entry name" value="CitG"/>
</dbReference>
<sequence>MLAMTPPLTALTVAAQAVAALKWEVRFSPKPGLVDAQSTGVHTDMDLALFLKSAMSLQPALTSAAIASHEAPVDLTLRAQLGSIGRQAEQAMFAATNGVNTHKGAIWTFSLLIAGLMGDEQPTLTTVLTRAQALAQLSDPGLPMVTAKSHGQVVQQRYRLPGAKGEAQAGFPHLRQALAMVEANTGADRWYRGLLSLLATVDDTNIVYRSDLATLRAFQTQAAQLLTDPQPVLTNPAYQRLCQFAIDRRISPGGSADLFAATYFLTQFGLTK</sequence>
<organism evidence="6 7">
    <name type="scientific">Lactiplantibacillus mudanjiangensis</name>
    <dbReference type="NCBI Taxonomy" id="1296538"/>
    <lineage>
        <taxon>Bacteria</taxon>
        <taxon>Bacillati</taxon>
        <taxon>Bacillota</taxon>
        <taxon>Bacilli</taxon>
        <taxon>Lactobacillales</taxon>
        <taxon>Lactobacillaceae</taxon>
        <taxon>Lactiplantibacillus</taxon>
    </lineage>
</organism>
<dbReference type="PANTHER" id="PTHR30201">
    <property type="entry name" value="TRIPHOSPHORIBOSYL-DEPHOSPHO-COA SYNTHASE"/>
    <property type="match status" value="1"/>
</dbReference>
<evidence type="ECO:0000256" key="5">
    <source>
        <dbReference type="ARBA" id="ARBA00022840"/>
    </source>
</evidence>
<accession>A0A660E294</accession>
<name>A0A660E294_9LACO</name>
<evidence type="ECO:0000313" key="7">
    <source>
        <dbReference type="Proteomes" id="UP000289996"/>
    </source>
</evidence>
<evidence type="ECO:0000313" key="6">
    <source>
        <dbReference type="EMBL" id="VDG29454.1"/>
    </source>
</evidence>